<proteinExistence type="predicted"/>
<protein>
    <submittedName>
        <fullName evidence="1">Uncharacterized protein</fullName>
    </submittedName>
</protein>
<sequence length="32" mass="3674">MAYQSGVARVDSFDASAHYSVEEKRKTQRRLS</sequence>
<accession>A0A0P1EM83</accession>
<organism evidence="1 2">
    <name type="scientific">Shimia marina</name>
    <dbReference type="NCBI Taxonomy" id="321267"/>
    <lineage>
        <taxon>Bacteria</taxon>
        <taxon>Pseudomonadati</taxon>
        <taxon>Pseudomonadota</taxon>
        <taxon>Alphaproteobacteria</taxon>
        <taxon>Rhodobacterales</taxon>
        <taxon>Roseobacteraceae</taxon>
    </lineage>
</organism>
<dbReference type="EMBL" id="CYPW01000006">
    <property type="protein sequence ID" value="CUH51510.1"/>
    <property type="molecule type" value="Genomic_DNA"/>
</dbReference>
<keyword evidence="2" id="KW-1185">Reference proteome</keyword>
<dbReference type="Proteomes" id="UP000054823">
    <property type="component" value="Unassembled WGS sequence"/>
</dbReference>
<gene>
    <name evidence="1" type="ORF">SHM7688_00947</name>
</gene>
<evidence type="ECO:0000313" key="2">
    <source>
        <dbReference type="Proteomes" id="UP000054823"/>
    </source>
</evidence>
<dbReference type="AlphaFoldDB" id="A0A0P1EM83"/>
<evidence type="ECO:0000313" key="1">
    <source>
        <dbReference type="EMBL" id="CUH51510.1"/>
    </source>
</evidence>
<name>A0A0P1EM83_9RHOB</name>
<reference evidence="1 2" key="1">
    <citation type="submission" date="2015-09" db="EMBL/GenBank/DDBJ databases">
        <authorList>
            <consortium name="Swine Surveillance"/>
        </authorList>
    </citation>
    <scope>NUCLEOTIDE SEQUENCE [LARGE SCALE GENOMIC DNA]</scope>
    <source>
        <strain evidence="1 2">CECT 7688</strain>
    </source>
</reference>